<keyword evidence="1" id="KW-0812">Transmembrane</keyword>
<dbReference type="AlphaFoldDB" id="A0A6A5KTY6"/>
<keyword evidence="1" id="KW-1133">Transmembrane helix</keyword>
<evidence type="ECO:0000313" key="3">
    <source>
        <dbReference type="Proteomes" id="UP000800040"/>
    </source>
</evidence>
<reference evidence="2" key="1">
    <citation type="submission" date="2020-01" db="EMBL/GenBank/DDBJ databases">
        <authorList>
            <consortium name="DOE Joint Genome Institute"/>
            <person name="Haridas S."/>
            <person name="Albert R."/>
            <person name="Binder M."/>
            <person name="Bloem J."/>
            <person name="Labutti K."/>
            <person name="Salamov A."/>
            <person name="Andreopoulos B."/>
            <person name="Baker S.E."/>
            <person name="Barry K."/>
            <person name="Bills G."/>
            <person name="Bluhm B.H."/>
            <person name="Cannon C."/>
            <person name="Castanera R."/>
            <person name="Culley D.E."/>
            <person name="Daum C."/>
            <person name="Ezra D."/>
            <person name="Gonzalez J.B."/>
            <person name="Henrissat B."/>
            <person name="Kuo A."/>
            <person name="Liang C."/>
            <person name="Lipzen A."/>
            <person name="Lutzoni F."/>
            <person name="Magnuson J."/>
            <person name="Mondo S."/>
            <person name="Nolan M."/>
            <person name="Ohm R."/>
            <person name="Pangilinan J."/>
            <person name="Park H.-J."/>
            <person name="Ramirez L."/>
            <person name="Alfaro M."/>
            <person name="Sun H."/>
            <person name="Tritt A."/>
            <person name="Yoshinaga Y."/>
            <person name="Zwiers L.-H."/>
            <person name="Turgeon B.G."/>
            <person name="Goodwin S.B."/>
            <person name="Spatafora J.W."/>
            <person name="Crous P.W."/>
            <person name="Grigoriev I.V."/>
        </authorList>
    </citation>
    <scope>NUCLEOTIDE SEQUENCE</scope>
    <source>
        <strain evidence="2">P77</strain>
    </source>
</reference>
<sequence>MFVVIACLGPMERHGGVGDRFVYPIHLDCTFLPILPSLMIFLSSLVSMLLSVKSYGLHSVTVALGPPSRVTWKQCLLLPMMLALLSCTHESGQPAITPIVSPSKKHIPVWLFFSPPSNRAVLLPSQKFTVT</sequence>
<keyword evidence="1" id="KW-0472">Membrane</keyword>
<name>A0A6A5KTY6_9PLEO</name>
<protein>
    <submittedName>
        <fullName evidence="2">Uncharacterized protein</fullName>
    </submittedName>
</protein>
<dbReference type="EMBL" id="ML975252">
    <property type="protein sequence ID" value="KAF1838366.1"/>
    <property type="molecule type" value="Genomic_DNA"/>
</dbReference>
<evidence type="ECO:0000313" key="2">
    <source>
        <dbReference type="EMBL" id="KAF1838366.1"/>
    </source>
</evidence>
<organism evidence="2 3">
    <name type="scientific">Decorospora gaudefroyi</name>
    <dbReference type="NCBI Taxonomy" id="184978"/>
    <lineage>
        <taxon>Eukaryota</taxon>
        <taxon>Fungi</taxon>
        <taxon>Dikarya</taxon>
        <taxon>Ascomycota</taxon>
        <taxon>Pezizomycotina</taxon>
        <taxon>Dothideomycetes</taxon>
        <taxon>Pleosporomycetidae</taxon>
        <taxon>Pleosporales</taxon>
        <taxon>Pleosporineae</taxon>
        <taxon>Pleosporaceae</taxon>
        <taxon>Decorospora</taxon>
    </lineage>
</organism>
<gene>
    <name evidence="2" type="ORF">BDW02DRAFT_412151</name>
</gene>
<accession>A0A6A5KTY6</accession>
<feature type="transmembrane region" description="Helical" evidence="1">
    <location>
        <begin position="30"/>
        <end position="50"/>
    </location>
</feature>
<dbReference type="Proteomes" id="UP000800040">
    <property type="component" value="Unassembled WGS sequence"/>
</dbReference>
<proteinExistence type="predicted"/>
<evidence type="ECO:0000256" key="1">
    <source>
        <dbReference type="SAM" id="Phobius"/>
    </source>
</evidence>
<keyword evidence="3" id="KW-1185">Reference proteome</keyword>